<protein>
    <submittedName>
        <fullName evidence="1">Uncharacterized protein</fullName>
    </submittedName>
</protein>
<comment type="caution">
    <text evidence="1">The sequence shown here is derived from an EMBL/GenBank/DDBJ whole genome shotgun (WGS) entry which is preliminary data.</text>
</comment>
<dbReference type="EMBL" id="JAOPHQ010004775">
    <property type="protein sequence ID" value="KAK0138184.1"/>
    <property type="molecule type" value="Genomic_DNA"/>
</dbReference>
<name>A0AA47MDQ1_MERPO</name>
<organism evidence="1 2">
    <name type="scientific">Merluccius polli</name>
    <name type="common">Benguela hake</name>
    <name type="synonym">Merluccius cadenati</name>
    <dbReference type="NCBI Taxonomy" id="89951"/>
    <lineage>
        <taxon>Eukaryota</taxon>
        <taxon>Metazoa</taxon>
        <taxon>Chordata</taxon>
        <taxon>Craniata</taxon>
        <taxon>Vertebrata</taxon>
        <taxon>Euteleostomi</taxon>
        <taxon>Actinopterygii</taxon>
        <taxon>Neopterygii</taxon>
        <taxon>Teleostei</taxon>
        <taxon>Neoteleostei</taxon>
        <taxon>Acanthomorphata</taxon>
        <taxon>Zeiogadaria</taxon>
        <taxon>Gadariae</taxon>
        <taxon>Gadiformes</taxon>
        <taxon>Gadoidei</taxon>
        <taxon>Merlucciidae</taxon>
        <taxon>Merluccius</taxon>
    </lineage>
</organism>
<proteinExistence type="predicted"/>
<dbReference type="AlphaFoldDB" id="A0AA47MDQ1"/>
<gene>
    <name evidence="1" type="ORF">N1851_025495</name>
</gene>
<evidence type="ECO:0000313" key="2">
    <source>
        <dbReference type="Proteomes" id="UP001174136"/>
    </source>
</evidence>
<sequence>MSQLFSVLAPLWRTDLPADVRTAESETTCFRKRLKTTCSELTWTPLSLLPLLPLPLIIIKTKTNVAIILCLPEHFIHITLMSAFQATEDLSAGMSSPPLQSSTVRSSQPAFIAPSEANWLWGWWSYTFHLHADNCFIHLF</sequence>
<reference evidence="1" key="1">
    <citation type="journal article" date="2023" name="Front. Mar. Sci.">
        <title>A new Merluccius polli reference genome to investigate the effects of global change in West African waters.</title>
        <authorList>
            <person name="Mateo J.L."/>
            <person name="Blanco-Fernandez C."/>
            <person name="Garcia-Vazquez E."/>
            <person name="Machado-Schiaffino G."/>
        </authorList>
    </citation>
    <scope>NUCLEOTIDE SEQUENCE</scope>
    <source>
        <strain evidence="1">C29</strain>
        <tissue evidence="1">Fin</tissue>
    </source>
</reference>
<evidence type="ECO:0000313" key="1">
    <source>
        <dbReference type="EMBL" id="KAK0138184.1"/>
    </source>
</evidence>
<accession>A0AA47MDQ1</accession>
<keyword evidence="2" id="KW-1185">Reference proteome</keyword>
<dbReference type="Proteomes" id="UP001174136">
    <property type="component" value="Unassembled WGS sequence"/>
</dbReference>